<proteinExistence type="predicted"/>
<reference evidence="1 2" key="1">
    <citation type="submission" date="2020-01" db="EMBL/GenBank/DDBJ databases">
        <title>Genomes assembled from Gulf of Kutch pelagic sediment metagenomes.</title>
        <authorList>
            <person name="Chandrashekar M."/>
            <person name="Mahajan M.S."/>
            <person name="Dave K.J."/>
            <person name="Vatsa P."/>
            <person name="Nathani N.M."/>
        </authorList>
    </citation>
    <scope>NUCLEOTIDE SEQUENCE [LARGE SCALE GENOMIC DNA]</scope>
    <source>
        <strain evidence="1">KS3-K002</strain>
    </source>
</reference>
<comment type="caution">
    <text evidence="1">The sequence shown here is derived from an EMBL/GenBank/DDBJ whole genome shotgun (WGS) entry which is preliminary data.</text>
</comment>
<dbReference type="Proteomes" id="UP000702544">
    <property type="component" value="Unassembled WGS sequence"/>
</dbReference>
<dbReference type="InterPro" id="IPR027417">
    <property type="entry name" value="P-loop_NTPase"/>
</dbReference>
<dbReference type="SUPFAM" id="SSF52540">
    <property type="entry name" value="P-loop containing nucleoside triphosphate hydrolases"/>
    <property type="match status" value="1"/>
</dbReference>
<sequence length="280" mass="32069">MDIVISAIAHRTGSTLVQRIFNRREGTLIWGEHGGLLTRFAEAFALAEKFCLSGEKEKRRYLASNEKSSTWTARMCPSIESVRKARLHGVRAFLDTMYRELRDQHDLIGFKEVRYGREELQLLQDAYPNAQFILLVRDPVAVWRSMPAWGRPLDVLIQTYNTHVPAYLELAQISNYHLIRYEDIVAKRSPAIEALAGLARLPREQIEEVIDGKKLRSTRHDVPARDVGRIHRECGVVMNQLGYPVSRRVEPPRPGIEADRVLGQLPRDADLLTDQPHFPT</sequence>
<gene>
    <name evidence="1" type="ORF">GWO12_11705</name>
</gene>
<dbReference type="Gene3D" id="3.40.50.300">
    <property type="entry name" value="P-loop containing nucleotide triphosphate hydrolases"/>
    <property type="match status" value="1"/>
</dbReference>
<organism evidence="1 2">
    <name type="scientific">Candidatus Kutchimonas denitrificans</name>
    <dbReference type="NCBI Taxonomy" id="3056748"/>
    <lineage>
        <taxon>Bacteria</taxon>
        <taxon>Pseudomonadati</taxon>
        <taxon>Gemmatimonadota</taxon>
        <taxon>Gemmatimonadia</taxon>
        <taxon>Candidatus Palauibacterales</taxon>
        <taxon>Candidatus Palauibacteraceae</taxon>
        <taxon>Candidatus Kutchimonas</taxon>
    </lineage>
</organism>
<dbReference type="Pfam" id="PF13469">
    <property type="entry name" value="Sulfotransfer_3"/>
    <property type="match status" value="1"/>
</dbReference>
<protein>
    <submittedName>
        <fullName evidence="1">Sulfotransferase</fullName>
    </submittedName>
</protein>
<dbReference type="EMBL" id="JAACAK010000091">
    <property type="protein sequence ID" value="NIR75756.1"/>
    <property type="molecule type" value="Genomic_DNA"/>
</dbReference>
<accession>A0AAE4ZBC6</accession>
<name>A0AAE4ZBC6_9BACT</name>
<dbReference type="AlphaFoldDB" id="A0AAE4ZBC6"/>
<evidence type="ECO:0000313" key="2">
    <source>
        <dbReference type="Proteomes" id="UP000702544"/>
    </source>
</evidence>
<evidence type="ECO:0000313" key="1">
    <source>
        <dbReference type="EMBL" id="NIR75756.1"/>
    </source>
</evidence>